<name>A0A345ZZU5_9HYPH</name>
<dbReference type="PANTHER" id="PTHR42978">
    <property type="entry name" value="QUORUM-QUENCHING LACTONASE YTNP-RELATED-RELATED"/>
    <property type="match status" value="1"/>
</dbReference>
<feature type="domain" description="Metallo-beta-lactamase" evidence="5">
    <location>
        <begin position="62"/>
        <end position="270"/>
    </location>
</feature>
<dbReference type="CDD" id="cd07720">
    <property type="entry name" value="OPHC2-like_MBL-fold"/>
    <property type="match status" value="1"/>
</dbReference>
<comment type="similarity">
    <text evidence="1">Belongs to the metallo-beta-lactamase superfamily.</text>
</comment>
<evidence type="ECO:0000313" key="6">
    <source>
        <dbReference type="EMBL" id="AXK82442.1"/>
    </source>
</evidence>
<dbReference type="InterPro" id="IPR001279">
    <property type="entry name" value="Metallo-B-lactamas"/>
</dbReference>
<sequence length="297" mass="33034">MQGPLQPGVYRFKLGGFEIATILDSKSVREGVHPLYGANASAGEVEALARANNIDPARLEHPNVPTLVNTGKELVLFDTGNGALPREYEQLKTRMPAGNLIARLAELGHKPEDIDVIVTTHGHPDHIGGLTEGGQPVFKNARYVFGATEYDFWQKNEGVREARKFNRELFVKICTPLADRATFIKPGDQVAAGITAVDAFGHSPGLMAFHIESDGKRFMITADTFTHFVMGVQRPDWFFDMDDDKDKAVATRKRILDMLATDRLMVASFHMPFPSLGWIDRAQGGYRWVPHSYQLNL</sequence>
<evidence type="ECO:0000256" key="3">
    <source>
        <dbReference type="ARBA" id="ARBA00022801"/>
    </source>
</evidence>
<dbReference type="InterPro" id="IPR051013">
    <property type="entry name" value="MBL_superfamily_lactonases"/>
</dbReference>
<evidence type="ECO:0000256" key="2">
    <source>
        <dbReference type="ARBA" id="ARBA00022723"/>
    </source>
</evidence>
<evidence type="ECO:0000259" key="5">
    <source>
        <dbReference type="SMART" id="SM00849"/>
    </source>
</evidence>
<dbReference type="Proteomes" id="UP000254889">
    <property type="component" value="Chromosome"/>
</dbReference>
<keyword evidence="7" id="KW-1185">Reference proteome</keyword>
<dbReference type="SUPFAM" id="SSF56281">
    <property type="entry name" value="Metallo-hydrolase/oxidoreductase"/>
    <property type="match status" value="1"/>
</dbReference>
<dbReference type="OrthoDB" id="9773738at2"/>
<evidence type="ECO:0000256" key="4">
    <source>
        <dbReference type="ARBA" id="ARBA00022833"/>
    </source>
</evidence>
<reference evidence="6 7" key="1">
    <citation type="submission" date="2018-07" db="EMBL/GenBank/DDBJ databases">
        <authorList>
            <person name="Quirk P.G."/>
            <person name="Krulwich T.A."/>
        </authorList>
    </citation>
    <scope>NUCLEOTIDE SEQUENCE [LARGE SCALE GENOMIC DNA]</scope>
    <source>
        <strain evidence="6 7">CC-BB4</strain>
    </source>
</reference>
<keyword evidence="3 6" id="KW-0378">Hydrolase</keyword>
<dbReference type="Gene3D" id="3.60.15.10">
    <property type="entry name" value="Ribonuclease Z/Hydroxyacylglutathione hydrolase-like"/>
    <property type="match status" value="1"/>
</dbReference>
<dbReference type="PANTHER" id="PTHR42978:SF6">
    <property type="entry name" value="QUORUM-QUENCHING LACTONASE YTNP-RELATED"/>
    <property type="match status" value="1"/>
</dbReference>
<protein>
    <submittedName>
        <fullName evidence="6">MBL fold metallo-hydrolase</fullName>
    </submittedName>
</protein>
<dbReference type="SMART" id="SM00849">
    <property type="entry name" value="Lactamase_B"/>
    <property type="match status" value="1"/>
</dbReference>
<accession>A0A345ZZU5</accession>
<keyword evidence="4" id="KW-0862">Zinc</keyword>
<evidence type="ECO:0000256" key="1">
    <source>
        <dbReference type="ARBA" id="ARBA00007749"/>
    </source>
</evidence>
<dbReference type="GO" id="GO:0016787">
    <property type="term" value="F:hydrolase activity"/>
    <property type="evidence" value="ECO:0007669"/>
    <property type="project" value="UniProtKB-KW"/>
</dbReference>
<dbReference type="GO" id="GO:0046872">
    <property type="term" value="F:metal ion binding"/>
    <property type="evidence" value="ECO:0007669"/>
    <property type="project" value="UniProtKB-KW"/>
</dbReference>
<dbReference type="Pfam" id="PF00753">
    <property type="entry name" value="Lactamase_B"/>
    <property type="match status" value="1"/>
</dbReference>
<dbReference type="InterPro" id="IPR036866">
    <property type="entry name" value="RibonucZ/Hydroxyglut_hydro"/>
</dbReference>
<dbReference type="EMBL" id="CP031417">
    <property type="protein sequence ID" value="AXK82442.1"/>
    <property type="molecule type" value="Genomic_DNA"/>
</dbReference>
<dbReference type="KEGG" id="ptaw:DW352_19110"/>
<dbReference type="AlphaFoldDB" id="A0A345ZZU5"/>
<gene>
    <name evidence="6" type="ORF">DW352_19110</name>
</gene>
<organism evidence="6 7">
    <name type="scientific">Pseudolabrys taiwanensis</name>
    <dbReference type="NCBI Taxonomy" id="331696"/>
    <lineage>
        <taxon>Bacteria</taxon>
        <taxon>Pseudomonadati</taxon>
        <taxon>Pseudomonadota</taxon>
        <taxon>Alphaproteobacteria</taxon>
        <taxon>Hyphomicrobiales</taxon>
        <taxon>Xanthobacteraceae</taxon>
        <taxon>Pseudolabrys</taxon>
    </lineage>
</organism>
<evidence type="ECO:0000313" key="7">
    <source>
        <dbReference type="Proteomes" id="UP000254889"/>
    </source>
</evidence>
<proteinExistence type="inferred from homology"/>
<keyword evidence="2" id="KW-0479">Metal-binding</keyword>